<keyword evidence="3 5" id="KW-0067">ATP-binding</keyword>
<dbReference type="HOGENOM" id="CLU_000604_1_22_12"/>
<dbReference type="PROSITE" id="PS00211">
    <property type="entry name" value="ABC_TRANSPORTER_1"/>
    <property type="match status" value="1"/>
</dbReference>
<dbReference type="GO" id="GO:0016887">
    <property type="term" value="F:ATP hydrolysis activity"/>
    <property type="evidence" value="ECO:0007669"/>
    <property type="project" value="InterPro"/>
</dbReference>
<reference evidence="6" key="1">
    <citation type="submission" date="2009-12" db="EMBL/GenBank/DDBJ databases">
        <title>Complete sequence of Treponema azotonutricium strain ZAS-9.</title>
        <authorList>
            <person name="Tetu S.G."/>
            <person name="Matson E."/>
            <person name="Ren Q."/>
            <person name="Seshadri R."/>
            <person name="Elbourne L."/>
            <person name="Hassan K.A."/>
            <person name="Durkin A."/>
            <person name="Radune D."/>
            <person name="Mohamoud Y."/>
            <person name="Shay R."/>
            <person name="Jin S."/>
            <person name="Zhang X."/>
            <person name="Lucey K."/>
            <person name="Ballor N.R."/>
            <person name="Ottesen E."/>
            <person name="Rosenthal R."/>
            <person name="Allen A."/>
            <person name="Leadbetter J.R."/>
            <person name="Paulsen I.T."/>
        </authorList>
    </citation>
    <scope>NUCLEOTIDE SEQUENCE [LARGE SCALE GENOMIC DNA]</scope>
    <source>
        <strain evidence="6">ATCC BAA-888 / DSM 13862 / ZAS-9</strain>
    </source>
</reference>
<gene>
    <name evidence="5" type="ordered locus">TREAZ_1600</name>
</gene>
<dbReference type="Gene3D" id="3.40.50.300">
    <property type="entry name" value="P-loop containing nucleotide triphosphate hydrolases"/>
    <property type="match status" value="1"/>
</dbReference>
<dbReference type="SUPFAM" id="SSF52540">
    <property type="entry name" value="P-loop containing nucleoside triphosphate hydrolases"/>
    <property type="match status" value="1"/>
</dbReference>
<dbReference type="EC" id="3.6.3.-" evidence="5"/>
<dbReference type="PANTHER" id="PTHR42788:SF13">
    <property type="entry name" value="ALIPHATIC SULFONATES IMPORT ATP-BINDING PROTEIN SSUB"/>
    <property type="match status" value="1"/>
</dbReference>
<dbReference type="PROSITE" id="PS50893">
    <property type="entry name" value="ABC_TRANSPORTER_2"/>
    <property type="match status" value="1"/>
</dbReference>
<proteinExistence type="predicted"/>
<dbReference type="AlphaFoldDB" id="F5YDF3"/>
<keyword evidence="6" id="KW-1185">Reference proteome</keyword>
<dbReference type="eggNOG" id="COG1116">
    <property type="taxonomic scope" value="Bacteria"/>
</dbReference>
<name>F5YDF3_LEAAZ</name>
<keyword evidence="5" id="KW-0378">Hydrolase</keyword>
<dbReference type="InterPro" id="IPR003439">
    <property type="entry name" value="ABC_transporter-like_ATP-bd"/>
</dbReference>
<evidence type="ECO:0000256" key="1">
    <source>
        <dbReference type="ARBA" id="ARBA00022448"/>
    </source>
</evidence>
<dbReference type="PANTHER" id="PTHR42788">
    <property type="entry name" value="TAURINE IMPORT ATP-BINDING PROTEIN-RELATED"/>
    <property type="match status" value="1"/>
</dbReference>
<keyword evidence="1" id="KW-0813">Transport</keyword>
<dbReference type="RefSeq" id="WP_015710418.1">
    <property type="nucleotide sequence ID" value="NC_015577.1"/>
</dbReference>
<dbReference type="GO" id="GO:0005524">
    <property type="term" value="F:ATP binding"/>
    <property type="evidence" value="ECO:0007669"/>
    <property type="project" value="UniProtKB-KW"/>
</dbReference>
<sequence>MIEAKSITKFFSVVNEKGLAEGLTAVLNVSITIPDGKIVTLLGPSGCGKSTFLEILAGLQAPTDGEIRIDGKRVLEPLPSTRKEMEDYKRRYRFISPLANGVFRDRPKHDIAMIFQDYAIFPWMTAVENINFALKLRGIKRQERNERSRYYLGKVGLSGVEYKYPSQLSGGMRQRLALARALSVEPKIILMDEPFAAVDALTREKLQDDLLRLWEETKSSLIIVMVTHDVSEAVYLSDEVVVFSPSPGTIRNRIPVDIKRPRARTDQDVVEIQERIFAMFQYDLNQESEYSI</sequence>
<protein>
    <submittedName>
        <fullName evidence="5">Aliphatic sulfonates import ATP-binding protein SsuB</fullName>
        <ecNumber evidence="5">3.6.3.-</ecNumber>
    </submittedName>
</protein>
<organism evidence="5 6">
    <name type="scientific">Leadbettera azotonutricia (strain ATCC BAA-888 / DSM 13862 / ZAS-9)</name>
    <name type="common">Treponema azotonutricium</name>
    <dbReference type="NCBI Taxonomy" id="545695"/>
    <lineage>
        <taxon>Bacteria</taxon>
        <taxon>Pseudomonadati</taxon>
        <taxon>Spirochaetota</taxon>
        <taxon>Spirochaetia</taxon>
        <taxon>Spirochaetales</taxon>
        <taxon>Breznakiellaceae</taxon>
        <taxon>Leadbettera</taxon>
    </lineage>
</organism>
<dbReference type="KEGG" id="taz:TREAZ_1600"/>
<evidence type="ECO:0000256" key="2">
    <source>
        <dbReference type="ARBA" id="ARBA00022741"/>
    </source>
</evidence>
<evidence type="ECO:0000313" key="5">
    <source>
        <dbReference type="EMBL" id="AEF80525.1"/>
    </source>
</evidence>
<accession>F5YDF3</accession>
<dbReference type="OrthoDB" id="9801958at2"/>
<dbReference type="InterPro" id="IPR050166">
    <property type="entry name" value="ABC_transporter_ATP-bind"/>
</dbReference>
<evidence type="ECO:0000256" key="3">
    <source>
        <dbReference type="ARBA" id="ARBA00022840"/>
    </source>
</evidence>
<keyword evidence="2" id="KW-0547">Nucleotide-binding</keyword>
<dbReference type="InterPro" id="IPR003593">
    <property type="entry name" value="AAA+_ATPase"/>
</dbReference>
<evidence type="ECO:0000259" key="4">
    <source>
        <dbReference type="PROSITE" id="PS50893"/>
    </source>
</evidence>
<dbReference type="InParanoid" id="F5YDF3"/>
<dbReference type="EMBL" id="CP001841">
    <property type="protein sequence ID" value="AEF80525.1"/>
    <property type="molecule type" value="Genomic_DNA"/>
</dbReference>
<reference evidence="5 6" key="2">
    <citation type="journal article" date="2011" name="ISME J.">
        <title>RNA-seq reveals cooperative metabolic interactions between two termite-gut spirochete species in co-culture.</title>
        <authorList>
            <person name="Rosenthal A.Z."/>
            <person name="Matson E.G."/>
            <person name="Eldar A."/>
            <person name="Leadbetter J.R."/>
        </authorList>
    </citation>
    <scope>NUCLEOTIDE SEQUENCE [LARGE SCALE GENOMIC DNA]</scope>
    <source>
        <strain evidence="6">ATCC BAA-888 / DSM 13862 / ZAS-9</strain>
    </source>
</reference>
<dbReference type="InterPro" id="IPR017871">
    <property type="entry name" value="ABC_transporter-like_CS"/>
</dbReference>
<dbReference type="InterPro" id="IPR027417">
    <property type="entry name" value="P-loop_NTPase"/>
</dbReference>
<dbReference type="CDD" id="cd03293">
    <property type="entry name" value="ABC_NrtD_SsuB_transporters"/>
    <property type="match status" value="1"/>
</dbReference>
<dbReference type="Pfam" id="PF00005">
    <property type="entry name" value="ABC_tran"/>
    <property type="match status" value="1"/>
</dbReference>
<dbReference type="Proteomes" id="UP000009222">
    <property type="component" value="Chromosome"/>
</dbReference>
<dbReference type="STRING" id="545695.TREAZ_1600"/>
<feature type="domain" description="ABC transporter" evidence="4">
    <location>
        <begin position="2"/>
        <end position="270"/>
    </location>
</feature>
<dbReference type="SMART" id="SM00382">
    <property type="entry name" value="AAA"/>
    <property type="match status" value="1"/>
</dbReference>
<evidence type="ECO:0000313" key="6">
    <source>
        <dbReference type="Proteomes" id="UP000009222"/>
    </source>
</evidence>